<keyword evidence="2" id="KW-0812">Transmembrane</keyword>
<dbReference type="VEuPathDB" id="AmoebaDB:KM1_066730"/>
<feature type="transmembrane region" description="Helical" evidence="2">
    <location>
        <begin position="95"/>
        <end position="123"/>
    </location>
</feature>
<dbReference type="VEuPathDB" id="AmoebaDB:EHI_161930"/>
<dbReference type="OMA" id="SICMIRV"/>
<protein>
    <submittedName>
        <fullName evidence="4">Uncharacterized protein</fullName>
    </submittedName>
</protein>
<dbReference type="HOGENOM" id="CLU_984979_0_0_1"/>
<feature type="compositionally biased region" description="Basic and acidic residues" evidence="1">
    <location>
        <begin position="274"/>
        <end position="283"/>
    </location>
</feature>
<sequence>MPKFLDYFKNHGSHKFSFQIMTVISVFCFILSLIAFIYQFVFFGESDIDKGLYMNLTSSPMNGTCSSEPFDSNTPLDFTYKTEQGEYSFTCMYPLFFQVIAHLAVIFLVTTLSVGSYVFGLILVQQKGLIFDIGYGIASIGMAIVGVTEVCLAISSNNFCKNDLLSQVDFSLSQIQPTGITCHFQHYIAFGIYQVIIGVITFLHSISVGYFYMRYRKQKVEERKQNAKPYEDLKFDDYGKVVSKNFDEDGSQPIELTQPLGSHVGTEETPANDSRTEHAILAD</sequence>
<reference evidence="4 5" key="2">
    <citation type="submission" date="2016-05" db="EMBL/GenBank/DDBJ databases">
        <title>First whole genome sequencing of Entamoeba histolytica HM1:IMSS-clone-6.</title>
        <authorList>
            <person name="Mukherjee Avik.K."/>
            <person name="Izumyama S."/>
            <person name="Nakada-Tsukui K."/>
            <person name="Nozaki T."/>
        </authorList>
    </citation>
    <scope>NUCLEOTIDE SEQUENCE [LARGE SCALE GENOMIC DNA]</scope>
    <source>
        <strain evidence="4 5">HM1:IMSS clone 6</strain>
    </source>
</reference>
<keyword evidence="2" id="KW-0472">Membrane</keyword>
<dbReference type="AlphaFoldDB" id="A0A5K1UWH2"/>
<feature type="transmembrane region" description="Helical" evidence="2">
    <location>
        <begin position="20"/>
        <end position="41"/>
    </location>
</feature>
<name>A0A5K1UWH2_ENTHI</name>
<evidence type="ECO:0000256" key="1">
    <source>
        <dbReference type="SAM" id="MobiDB-lite"/>
    </source>
</evidence>
<gene>
    <name evidence="4" type="ORF">CL6EHI_161930</name>
</gene>
<evidence type="ECO:0000313" key="3">
    <source>
        <dbReference type="EMBL" id="BAN38988.1"/>
    </source>
</evidence>
<dbReference type="EMBL" id="BDEQ01000001">
    <property type="protein sequence ID" value="GAT97156.1"/>
    <property type="molecule type" value="Genomic_DNA"/>
</dbReference>
<keyword evidence="2" id="KW-1133">Transmembrane helix</keyword>
<reference evidence="3" key="1">
    <citation type="submission" date="2012-06" db="EMBL/GenBank/DDBJ databases">
        <title>Short 5' UTR of Entamoeba genes.</title>
        <authorList>
            <person name="Hiranuka K."/>
            <person name="Kumagai M."/>
            <person name="Wakaguri H."/>
            <person name="Suzuki Y."/>
            <person name="Sugano S."/>
            <person name="Watanabe J."/>
            <person name="Makioka A."/>
        </authorList>
    </citation>
    <scope>NUCLEOTIDE SEQUENCE</scope>
    <source>
        <strain evidence="3">HM-1:IMSS</strain>
    </source>
</reference>
<accession>S0AVG8</accession>
<organism evidence="4 5">
    <name type="scientific">Entamoeba histolytica</name>
    <dbReference type="NCBI Taxonomy" id="5759"/>
    <lineage>
        <taxon>Eukaryota</taxon>
        <taxon>Amoebozoa</taxon>
        <taxon>Evosea</taxon>
        <taxon>Archamoebae</taxon>
        <taxon>Mastigamoebida</taxon>
        <taxon>Entamoebidae</taxon>
        <taxon>Entamoeba</taxon>
    </lineage>
</organism>
<dbReference type="VEuPathDB" id="AmoebaDB:EHI5A_055760"/>
<proteinExistence type="evidence at transcript level"/>
<dbReference type="VEuPathDB" id="AmoebaDB:EHI8A_029060"/>
<feature type="transmembrane region" description="Helical" evidence="2">
    <location>
        <begin position="187"/>
        <end position="213"/>
    </location>
</feature>
<feature type="transmembrane region" description="Helical" evidence="2">
    <location>
        <begin position="135"/>
        <end position="155"/>
    </location>
</feature>
<evidence type="ECO:0000256" key="2">
    <source>
        <dbReference type="SAM" id="Phobius"/>
    </source>
</evidence>
<accession>A0A5K1UWH2</accession>
<evidence type="ECO:0000313" key="4">
    <source>
        <dbReference type="EMBL" id="GAT97156.1"/>
    </source>
</evidence>
<dbReference type="VEuPathDB" id="AmoebaDB:EHI7A_032170"/>
<dbReference type="EMBL" id="AK420375">
    <property type="protein sequence ID" value="BAN38988.1"/>
    <property type="molecule type" value="mRNA"/>
</dbReference>
<dbReference type="Proteomes" id="UP000078387">
    <property type="component" value="Unassembled WGS sequence"/>
</dbReference>
<feature type="region of interest" description="Disordered" evidence="1">
    <location>
        <begin position="244"/>
        <end position="283"/>
    </location>
</feature>
<evidence type="ECO:0000313" key="5">
    <source>
        <dbReference type="Proteomes" id="UP000078387"/>
    </source>
</evidence>